<dbReference type="EMBL" id="JANAVB010012596">
    <property type="protein sequence ID" value="KAJ6836078.1"/>
    <property type="molecule type" value="Genomic_DNA"/>
</dbReference>
<dbReference type="Pfam" id="PF01247">
    <property type="entry name" value="Ribosomal_L35Ae"/>
    <property type="match status" value="1"/>
</dbReference>
<accession>A0AAX6H615</accession>
<keyword evidence="2 5" id="KW-0689">Ribosomal protein</keyword>
<feature type="region of interest" description="Disordered" evidence="4">
    <location>
        <begin position="37"/>
        <end position="72"/>
    </location>
</feature>
<dbReference type="PANTHER" id="PTHR10902">
    <property type="entry name" value="60S RIBOSOMAL PROTEIN L35A"/>
    <property type="match status" value="1"/>
</dbReference>
<reference evidence="5" key="1">
    <citation type="journal article" date="2023" name="GigaByte">
        <title>Genome assembly of the bearded iris, Iris pallida Lam.</title>
        <authorList>
            <person name="Bruccoleri R.E."/>
            <person name="Oakeley E.J."/>
            <person name="Faust A.M.E."/>
            <person name="Altorfer M."/>
            <person name="Dessus-Babus S."/>
            <person name="Burckhardt D."/>
            <person name="Oertli M."/>
            <person name="Naumann U."/>
            <person name="Petersen F."/>
            <person name="Wong J."/>
        </authorList>
    </citation>
    <scope>NUCLEOTIDE SEQUENCE</scope>
    <source>
        <strain evidence="5">GSM-AAB239-AS_SAM_17_03QT</strain>
    </source>
</reference>
<proteinExistence type="inferred from homology"/>
<dbReference type="GO" id="GO:1990904">
    <property type="term" value="C:ribonucleoprotein complex"/>
    <property type="evidence" value="ECO:0007669"/>
    <property type="project" value="UniProtKB-KW"/>
</dbReference>
<keyword evidence="3" id="KW-0687">Ribonucleoprotein</keyword>
<dbReference type="InterPro" id="IPR038661">
    <property type="entry name" value="Ribosomal_eL33_sf"/>
</dbReference>
<feature type="compositionally biased region" description="Low complexity" evidence="4">
    <location>
        <begin position="37"/>
        <end position="56"/>
    </location>
</feature>
<sequence>MKEDVAWYAGKKVAYVYKAKVKKDGSHYRCIWGKVTRPTGTVGSSGPSSGPTSRPSPWEPKSGFSCTQATFN</sequence>
<dbReference type="Gene3D" id="2.40.10.190">
    <property type="entry name" value="translation elongation factor selb, chain A, domain 4"/>
    <property type="match status" value="1"/>
</dbReference>
<comment type="similarity">
    <text evidence="1">Belongs to the eukaryotic ribosomal protein eL33 family.</text>
</comment>
<dbReference type="GO" id="GO:0006412">
    <property type="term" value="P:translation"/>
    <property type="evidence" value="ECO:0007669"/>
    <property type="project" value="InterPro"/>
</dbReference>
<dbReference type="GO" id="GO:0005840">
    <property type="term" value="C:ribosome"/>
    <property type="evidence" value="ECO:0007669"/>
    <property type="project" value="UniProtKB-KW"/>
</dbReference>
<reference evidence="5" key="2">
    <citation type="submission" date="2023-04" db="EMBL/GenBank/DDBJ databases">
        <authorList>
            <person name="Bruccoleri R.E."/>
            <person name="Oakeley E.J."/>
            <person name="Faust A.-M."/>
            <person name="Dessus-Babus S."/>
            <person name="Altorfer M."/>
            <person name="Burckhardt D."/>
            <person name="Oertli M."/>
            <person name="Naumann U."/>
            <person name="Petersen F."/>
            <person name="Wong J."/>
        </authorList>
    </citation>
    <scope>NUCLEOTIDE SEQUENCE</scope>
    <source>
        <strain evidence="5">GSM-AAB239-AS_SAM_17_03QT</strain>
        <tissue evidence="5">Leaf</tissue>
    </source>
</reference>
<evidence type="ECO:0000256" key="4">
    <source>
        <dbReference type="SAM" id="MobiDB-lite"/>
    </source>
</evidence>
<dbReference type="Proteomes" id="UP001140949">
    <property type="component" value="Unassembled WGS sequence"/>
</dbReference>
<dbReference type="InterPro" id="IPR009000">
    <property type="entry name" value="Transl_B-barrel_sf"/>
</dbReference>
<evidence type="ECO:0000256" key="1">
    <source>
        <dbReference type="ARBA" id="ARBA00009269"/>
    </source>
</evidence>
<protein>
    <submittedName>
        <fullName evidence="5">60S ribosomal protein L35a-4</fullName>
    </submittedName>
</protein>
<name>A0AAX6H615_IRIPA</name>
<dbReference type="SUPFAM" id="SSF50447">
    <property type="entry name" value="Translation proteins"/>
    <property type="match status" value="1"/>
</dbReference>
<evidence type="ECO:0000313" key="5">
    <source>
        <dbReference type="EMBL" id="KAJ6836078.1"/>
    </source>
</evidence>
<dbReference type="InterPro" id="IPR001780">
    <property type="entry name" value="Ribosomal_eL33"/>
</dbReference>
<evidence type="ECO:0000256" key="3">
    <source>
        <dbReference type="ARBA" id="ARBA00023274"/>
    </source>
</evidence>
<organism evidence="5 6">
    <name type="scientific">Iris pallida</name>
    <name type="common">Sweet iris</name>
    <dbReference type="NCBI Taxonomy" id="29817"/>
    <lineage>
        <taxon>Eukaryota</taxon>
        <taxon>Viridiplantae</taxon>
        <taxon>Streptophyta</taxon>
        <taxon>Embryophyta</taxon>
        <taxon>Tracheophyta</taxon>
        <taxon>Spermatophyta</taxon>
        <taxon>Magnoliopsida</taxon>
        <taxon>Liliopsida</taxon>
        <taxon>Asparagales</taxon>
        <taxon>Iridaceae</taxon>
        <taxon>Iridoideae</taxon>
        <taxon>Irideae</taxon>
        <taxon>Iris</taxon>
    </lineage>
</organism>
<evidence type="ECO:0000313" key="6">
    <source>
        <dbReference type="Proteomes" id="UP001140949"/>
    </source>
</evidence>
<evidence type="ECO:0000256" key="2">
    <source>
        <dbReference type="ARBA" id="ARBA00022980"/>
    </source>
</evidence>
<comment type="caution">
    <text evidence="5">The sequence shown here is derived from an EMBL/GenBank/DDBJ whole genome shotgun (WGS) entry which is preliminary data.</text>
</comment>
<dbReference type="GO" id="GO:0003735">
    <property type="term" value="F:structural constituent of ribosome"/>
    <property type="evidence" value="ECO:0007669"/>
    <property type="project" value="InterPro"/>
</dbReference>
<dbReference type="AlphaFoldDB" id="A0AAX6H615"/>
<gene>
    <name evidence="5" type="ORF">M6B38_328625</name>
</gene>
<keyword evidence="6" id="KW-1185">Reference proteome</keyword>